<organism evidence="2">
    <name type="scientific">Xenopus tropicalis</name>
    <name type="common">Western clawed frog</name>
    <name type="synonym">Silurana tropicalis</name>
    <dbReference type="NCBI Taxonomy" id="8364"/>
    <lineage>
        <taxon>Eukaryota</taxon>
        <taxon>Metazoa</taxon>
        <taxon>Chordata</taxon>
        <taxon>Craniata</taxon>
        <taxon>Vertebrata</taxon>
        <taxon>Euteleostomi</taxon>
        <taxon>Amphibia</taxon>
        <taxon>Batrachia</taxon>
        <taxon>Anura</taxon>
        <taxon>Pipoidea</taxon>
        <taxon>Pipidae</taxon>
        <taxon>Xenopodinae</taxon>
        <taxon>Xenopus</taxon>
        <taxon>Silurana</taxon>
    </lineage>
</organism>
<protein>
    <recommendedName>
        <fullName evidence="1">Ig-like domain-containing protein</fullName>
    </recommendedName>
</protein>
<feature type="domain" description="Ig-like" evidence="1">
    <location>
        <begin position="411"/>
        <end position="487"/>
    </location>
</feature>
<dbReference type="Pfam" id="PF07679">
    <property type="entry name" value="I-set"/>
    <property type="match status" value="6"/>
</dbReference>
<dbReference type="AlphaFoldDB" id="A0A803JL31"/>
<dbReference type="SMART" id="SM00408">
    <property type="entry name" value="IGc2"/>
    <property type="match status" value="6"/>
</dbReference>
<proteinExistence type="predicted"/>
<evidence type="ECO:0000313" key="2">
    <source>
        <dbReference type="Ensembl" id="ENSXETP00000108660"/>
    </source>
</evidence>
<sequence>MLRKGESTFFQCQITGTPEIKVTWYLDGNDISDKHRISFVDGIATLEITDSDIGDSGIYVCEASNEAGSESCSIDVKVKGSFFCKHAIILQTSIVALELFCKLSPFSPHCRSPYHCIELSKGNNIFFLSNYFIYLEPPSFLQKIENVTTVLGSSAVFQCAVAGSPPLSVSWIKGDKIVEQDDNTLITFENNIATLYIRSVETHHPGRYICQATNESGSEKSIPPSFTKKLTKMDKVLGSSIQMECKVSGSLPISSLWYKDGNEIIHSAKHRPLCHENTISLTIVNLDPSDNGNYKCKVTNVAGSAECSGVLTVKEPPKFIKKLETTKVVKIGDSIRCECKISGSPEIKITWYKNDTEIKSSDKYSMSFIDFIPVLEINNLGTEDSGDYTCEASNDAGSASCSIKIVAKEPPVFCRKPSPAEILKGVDVSLECELLGTAPFEITWFKDRRQIRSSKKYKITSKQHIACVHILNVETADIGDYHCKATNDVGTDSCICTLKLKEPPRFVKKVDSVSIISGESLELQAVIEGSQPISVLWLKEKEDVIRESENIKISHFENIATLQIRKAELTNAGKYICQIKNDAGMRECIANVTVLGKNMKTQ</sequence>
<dbReference type="SUPFAM" id="SSF48726">
    <property type="entry name" value="Immunoglobulin"/>
    <property type="match status" value="6"/>
</dbReference>
<dbReference type="SMART" id="SM00409">
    <property type="entry name" value="IG"/>
    <property type="match status" value="6"/>
</dbReference>
<feature type="domain" description="Ig-like" evidence="1">
    <location>
        <begin position="1"/>
        <end position="77"/>
    </location>
</feature>
<dbReference type="Ensembl" id="ENSXETT00000112449">
    <property type="protein sequence ID" value="ENSXETP00000108660"/>
    <property type="gene ID" value="ENSXETG00000044744"/>
</dbReference>
<dbReference type="InterPro" id="IPR007110">
    <property type="entry name" value="Ig-like_dom"/>
</dbReference>
<dbReference type="InterPro" id="IPR013098">
    <property type="entry name" value="Ig_I-set"/>
</dbReference>
<reference evidence="2" key="2">
    <citation type="submission" date="2021-03" db="UniProtKB">
        <authorList>
            <consortium name="Ensembl"/>
        </authorList>
    </citation>
    <scope>IDENTIFICATION</scope>
</reference>
<dbReference type="InterPro" id="IPR003599">
    <property type="entry name" value="Ig_sub"/>
</dbReference>
<dbReference type="PROSITE" id="PS50835">
    <property type="entry name" value="IG_LIKE"/>
    <property type="match status" value="6"/>
</dbReference>
<dbReference type="PANTHER" id="PTHR47633">
    <property type="entry name" value="IMMUNOGLOBULIN"/>
    <property type="match status" value="1"/>
</dbReference>
<dbReference type="Gene3D" id="2.60.40.10">
    <property type="entry name" value="Immunoglobulins"/>
    <property type="match status" value="6"/>
</dbReference>
<dbReference type="GeneTree" id="ENSGT01110000267173"/>
<dbReference type="InParanoid" id="A0A803JL31"/>
<evidence type="ECO:0000259" key="1">
    <source>
        <dbReference type="PROSITE" id="PS50835"/>
    </source>
</evidence>
<name>A0A803JL31_XENTR</name>
<dbReference type="CDD" id="cd00096">
    <property type="entry name" value="Ig"/>
    <property type="match status" value="3"/>
</dbReference>
<feature type="domain" description="Ig-like" evidence="1">
    <location>
        <begin position="504"/>
        <end position="593"/>
    </location>
</feature>
<reference evidence="2" key="1">
    <citation type="journal article" date="2010" name="Science">
        <title>The genome of the Western clawed frog Xenopus tropicalis.</title>
        <authorList>
            <person name="Hellsten U."/>
            <person name="Harland R.M."/>
            <person name="Gilchrist M.J."/>
            <person name="Hendrix D."/>
            <person name="Jurka J."/>
            <person name="Kapitonov V."/>
            <person name="Ovcharenko I."/>
            <person name="Putnam N.H."/>
            <person name="Shu S."/>
            <person name="Taher L."/>
            <person name="Blitz I.L."/>
            <person name="Blumberg B."/>
            <person name="Dichmann D.S."/>
            <person name="Dubchak I."/>
            <person name="Amaya E."/>
            <person name="Detter J.C."/>
            <person name="Fletcher R."/>
            <person name="Gerhard D.S."/>
            <person name="Goodstein D."/>
            <person name="Graves T."/>
            <person name="Grigoriev I.V."/>
            <person name="Grimwood J."/>
            <person name="Kawashima T."/>
            <person name="Lindquist E."/>
            <person name="Lucas S.M."/>
            <person name="Mead P.E."/>
            <person name="Mitros T."/>
            <person name="Ogino H."/>
            <person name="Ohta Y."/>
            <person name="Poliakov A.V."/>
            <person name="Pollet N."/>
            <person name="Robert J."/>
            <person name="Salamov A."/>
            <person name="Sater A.K."/>
            <person name="Schmutz J."/>
            <person name="Terry A."/>
            <person name="Vize P.D."/>
            <person name="Warren W.C."/>
            <person name="Wells D."/>
            <person name="Wills A."/>
            <person name="Wilson R.K."/>
            <person name="Zimmerman L.B."/>
            <person name="Zorn A.M."/>
            <person name="Grainger R."/>
            <person name="Grammer T."/>
            <person name="Khokha M.K."/>
            <person name="Richardson P.M."/>
            <person name="Rokhsar D.S."/>
        </authorList>
    </citation>
    <scope>NUCLEOTIDE SEQUENCE [LARGE SCALE GENOMIC DNA]</scope>
    <source>
        <strain evidence="2">Nigerian</strain>
    </source>
</reference>
<dbReference type="FunFam" id="2.60.40.10:FF:000022">
    <property type="entry name" value="Cardiac titin"/>
    <property type="match status" value="6"/>
</dbReference>
<feature type="domain" description="Ig-like" evidence="1">
    <location>
        <begin position="317"/>
        <end position="406"/>
    </location>
</feature>
<dbReference type="InterPro" id="IPR013783">
    <property type="entry name" value="Ig-like_fold"/>
</dbReference>
<feature type="domain" description="Ig-like" evidence="1">
    <location>
        <begin position="138"/>
        <end position="227"/>
    </location>
</feature>
<feature type="domain" description="Ig-like" evidence="1">
    <location>
        <begin position="238"/>
        <end position="312"/>
    </location>
</feature>
<accession>A0A803JL31</accession>
<dbReference type="InterPro" id="IPR036179">
    <property type="entry name" value="Ig-like_dom_sf"/>
</dbReference>
<dbReference type="InterPro" id="IPR003598">
    <property type="entry name" value="Ig_sub2"/>
</dbReference>